<reference evidence="8 9" key="1">
    <citation type="submission" date="2017-12" db="EMBL/GenBank/DDBJ databases">
        <title>The whole genome sequence of the Acidipropionibacterium virtanenii sp. nov. type strain JS278.</title>
        <authorList>
            <person name="Laine P."/>
            <person name="Deptula P."/>
            <person name="Varmanen P."/>
            <person name="Auvinen P."/>
        </authorList>
    </citation>
    <scope>NUCLEOTIDE SEQUENCE [LARGE SCALE GENOMIC DNA]</scope>
    <source>
        <strain evidence="8 9">JS278</strain>
    </source>
</reference>
<feature type="region of interest" description="Disordered" evidence="6">
    <location>
        <begin position="1"/>
        <end position="27"/>
    </location>
</feature>
<dbReference type="Gene3D" id="3.30.465.10">
    <property type="match status" value="1"/>
</dbReference>
<dbReference type="InterPro" id="IPR006093">
    <property type="entry name" value="Oxy_OxRdtase_FAD_BS"/>
</dbReference>
<dbReference type="PANTHER" id="PTHR42973:SF39">
    <property type="entry name" value="FAD-BINDING PCMH-TYPE DOMAIN-CONTAINING PROTEIN"/>
    <property type="match status" value="1"/>
</dbReference>
<dbReference type="InterPro" id="IPR016166">
    <property type="entry name" value="FAD-bd_PCMH"/>
</dbReference>
<keyword evidence="3" id="KW-0285">Flavoprotein</keyword>
<keyword evidence="5 8" id="KW-0560">Oxidoreductase</keyword>
<comment type="similarity">
    <text evidence="2">Belongs to the oxygen-dependent FAD-linked oxidoreductase family.</text>
</comment>
<dbReference type="Gene3D" id="3.40.462.20">
    <property type="match status" value="1"/>
</dbReference>
<dbReference type="PANTHER" id="PTHR42973">
    <property type="entry name" value="BINDING OXIDOREDUCTASE, PUTATIVE (AFU_ORTHOLOGUE AFUA_1G17690)-RELATED"/>
    <property type="match status" value="1"/>
</dbReference>
<accession>A0A344UUA9</accession>
<dbReference type="InterPro" id="IPR036318">
    <property type="entry name" value="FAD-bd_PCMH-like_sf"/>
</dbReference>
<evidence type="ECO:0000256" key="5">
    <source>
        <dbReference type="ARBA" id="ARBA00023002"/>
    </source>
</evidence>
<dbReference type="EMBL" id="CP025198">
    <property type="protein sequence ID" value="AXE38857.1"/>
    <property type="molecule type" value="Genomic_DNA"/>
</dbReference>
<dbReference type="KEGG" id="acij:JS278_01694"/>
<evidence type="ECO:0000256" key="1">
    <source>
        <dbReference type="ARBA" id="ARBA00001974"/>
    </source>
</evidence>
<protein>
    <submittedName>
        <fullName evidence="8">Mitomycin radical oxidase</fullName>
        <ecNumber evidence="8">1.5.3.-</ecNumber>
    </submittedName>
</protein>
<sequence length="483" mass="49117">MRLFRRSSARTVDPVSTSSAPTSTVSPAVLPGEEFAALRSRLHGRIRLPFEEGWDAARTPWQLVVDQRPAAVVEAADIEDVALTVREARRLGLAVAPQSTGHGAGTLDASGAILLRTRGLTGITVDPDSATARAGAGATAGALAAAAQDHGLTAVLGMAPTVGVVGMILGGGLGWFARSHGLAANSVTAIEGVDATGATVRADATRQPDLFWAARGGEAPIIVTALELSLHRTGDLQAGALVWPIEATDQVVRAWGAWIADLPETVTSLVRVLRYPPIPEIPEPLRGRDFVAVEAALQAGPPATAELLAPLRAMNPMIDTVHPMAPVELAAVHGDPPDPVPAAGSSVLLGEISPKALDAFIAAALAEPSGALLSIELRHLGGALAPGRAGGGAVSDIGGEGLVYCVGMIAAPPMAGAVSTAAAAVSTALAPFAAPRIVKNFAERPADPTALYGTATDRLRGVIASWDPDGLIRAGHPLGAVRG</sequence>
<dbReference type="InterPro" id="IPR006094">
    <property type="entry name" value="Oxid_FAD_bind_N"/>
</dbReference>
<keyword evidence="9" id="KW-1185">Reference proteome</keyword>
<evidence type="ECO:0000256" key="6">
    <source>
        <dbReference type="SAM" id="MobiDB-lite"/>
    </source>
</evidence>
<dbReference type="Pfam" id="PF01565">
    <property type="entry name" value="FAD_binding_4"/>
    <property type="match status" value="1"/>
</dbReference>
<dbReference type="InterPro" id="IPR016169">
    <property type="entry name" value="FAD-bd_PCMH_sub2"/>
</dbReference>
<dbReference type="OrthoDB" id="5169292at2"/>
<evidence type="ECO:0000313" key="9">
    <source>
        <dbReference type="Proteomes" id="UP000251995"/>
    </source>
</evidence>
<dbReference type="InterPro" id="IPR050416">
    <property type="entry name" value="FAD-linked_Oxidoreductase"/>
</dbReference>
<evidence type="ECO:0000256" key="2">
    <source>
        <dbReference type="ARBA" id="ARBA00005466"/>
    </source>
</evidence>
<evidence type="ECO:0000256" key="4">
    <source>
        <dbReference type="ARBA" id="ARBA00022827"/>
    </source>
</evidence>
<dbReference type="EC" id="1.5.3.-" evidence="8"/>
<comment type="cofactor">
    <cofactor evidence="1">
        <name>FAD</name>
        <dbReference type="ChEBI" id="CHEBI:57692"/>
    </cofactor>
</comment>
<dbReference type="Proteomes" id="UP000251995">
    <property type="component" value="Chromosome"/>
</dbReference>
<organism evidence="8 9">
    <name type="scientific">Acidipropionibacterium virtanenii</name>
    <dbReference type="NCBI Taxonomy" id="2057246"/>
    <lineage>
        <taxon>Bacteria</taxon>
        <taxon>Bacillati</taxon>
        <taxon>Actinomycetota</taxon>
        <taxon>Actinomycetes</taxon>
        <taxon>Propionibacteriales</taxon>
        <taxon>Propionibacteriaceae</taxon>
        <taxon>Acidipropionibacterium</taxon>
    </lineage>
</organism>
<dbReference type="PROSITE" id="PS51387">
    <property type="entry name" value="FAD_PCMH"/>
    <property type="match status" value="1"/>
</dbReference>
<dbReference type="PROSITE" id="PS00862">
    <property type="entry name" value="OX2_COVAL_FAD"/>
    <property type="match status" value="1"/>
</dbReference>
<feature type="domain" description="FAD-binding PCMH-type" evidence="7">
    <location>
        <begin position="65"/>
        <end position="233"/>
    </location>
</feature>
<proteinExistence type="inferred from homology"/>
<dbReference type="GO" id="GO:0071949">
    <property type="term" value="F:FAD binding"/>
    <property type="evidence" value="ECO:0007669"/>
    <property type="project" value="InterPro"/>
</dbReference>
<keyword evidence="4" id="KW-0274">FAD</keyword>
<dbReference type="SUPFAM" id="SSF56176">
    <property type="entry name" value="FAD-binding/transporter-associated domain-like"/>
    <property type="match status" value="1"/>
</dbReference>
<evidence type="ECO:0000256" key="3">
    <source>
        <dbReference type="ARBA" id="ARBA00022630"/>
    </source>
</evidence>
<dbReference type="GO" id="GO:0016491">
    <property type="term" value="F:oxidoreductase activity"/>
    <property type="evidence" value="ECO:0007669"/>
    <property type="project" value="UniProtKB-KW"/>
</dbReference>
<evidence type="ECO:0000259" key="7">
    <source>
        <dbReference type="PROSITE" id="PS51387"/>
    </source>
</evidence>
<dbReference type="AlphaFoldDB" id="A0A344UUA9"/>
<evidence type="ECO:0000313" key="8">
    <source>
        <dbReference type="EMBL" id="AXE38857.1"/>
    </source>
</evidence>
<feature type="compositionally biased region" description="Low complexity" evidence="6">
    <location>
        <begin position="14"/>
        <end position="27"/>
    </location>
</feature>
<dbReference type="Gene3D" id="3.30.43.10">
    <property type="entry name" value="Uridine Diphospho-n-acetylenolpyruvylglucosamine Reductase, domain 2"/>
    <property type="match status" value="1"/>
</dbReference>
<name>A0A344UUA9_9ACTN</name>
<gene>
    <name evidence="8" type="primary">mcrA</name>
    <name evidence="8" type="ORF">JS278_01694</name>
</gene>
<dbReference type="InterPro" id="IPR016167">
    <property type="entry name" value="FAD-bd_PCMH_sub1"/>
</dbReference>